<protein>
    <submittedName>
        <fullName evidence="2">Uncharacterized protein</fullName>
    </submittedName>
</protein>
<dbReference type="Proteomes" id="UP000023566">
    <property type="component" value="Chromosome"/>
</dbReference>
<evidence type="ECO:0000313" key="3">
    <source>
        <dbReference type="Proteomes" id="UP000023566"/>
    </source>
</evidence>
<reference evidence="2 3" key="1">
    <citation type="journal article" date="2014" name="Appl. Microbiol. Biotechnol.">
        <title>Transformable facultative thermophile Geobacillus stearothermophilus NUB3621 as a host strain for metabolic engineering.</title>
        <authorList>
            <person name="Blanchard K."/>
            <person name="Robic S."/>
            <person name="Matsumura I."/>
        </authorList>
    </citation>
    <scope>NUCLEOTIDE SEQUENCE [LARGE SCALE GENOMIC DNA]</scope>
    <source>
        <strain evidence="2 3">NUB3621</strain>
    </source>
</reference>
<keyword evidence="1" id="KW-0812">Transmembrane</keyword>
<dbReference type="AlphaFoldDB" id="A0ABC9VGL0"/>
<evidence type="ECO:0000256" key="1">
    <source>
        <dbReference type="SAM" id="Phobius"/>
    </source>
</evidence>
<keyword evidence="1" id="KW-0472">Membrane</keyword>
<dbReference type="EMBL" id="AOTZ01000004">
    <property type="protein sequence ID" value="EZP77652.1"/>
    <property type="molecule type" value="Genomic_DNA"/>
</dbReference>
<evidence type="ECO:0000313" key="2">
    <source>
        <dbReference type="EMBL" id="EZP77652.1"/>
    </source>
</evidence>
<accession>A0ABC9VGL0</accession>
<organism evidence="2 3">
    <name type="scientific">Parageobacillus genomosp. 1</name>
    <dbReference type="NCBI Taxonomy" id="1295642"/>
    <lineage>
        <taxon>Bacteria</taxon>
        <taxon>Bacillati</taxon>
        <taxon>Bacillota</taxon>
        <taxon>Bacilli</taxon>
        <taxon>Bacillales</taxon>
        <taxon>Anoxybacillaceae</taxon>
        <taxon>Parageobacillus</taxon>
    </lineage>
</organism>
<feature type="transmembrane region" description="Helical" evidence="1">
    <location>
        <begin position="27"/>
        <end position="48"/>
    </location>
</feature>
<name>A0ABC9VGL0_9BACL</name>
<sequence>MIGIIGTGLVFVGMALAENKGLVDAEKVLFVLTLGMNAGIMASLFYFFRMLSNSFLM</sequence>
<proteinExistence type="predicted"/>
<keyword evidence="3" id="KW-1185">Reference proteome</keyword>
<comment type="caution">
    <text evidence="2">The sequence shown here is derived from an EMBL/GenBank/DDBJ whole genome shotgun (WGS) entry which is preliminary data.</text>
</comment>
<dbReference type="RefSeq" id="WP_186003934.1">
    <property type="nucleotide sequence ID" value="NZ_CM002692.1"/>
</dbReference>
<keyword evidence="1" id="KW-1133">Transmembrane helix</keyword>
<gene>
    <name evidence="2" type="ORF">H839_08464</name>
</gene>